<dbReference type="Proteomes" id="UP001501594">
    <property type="component" value="Unassembled WGS sequence"/>
</dbReference>
<comment type="caution">
    <text evidence="2">The sequence shown here is derived from an EMBL/GenBank/DDBJ whole genome shotgun (WGS) entry which is preliminary data.</text>
</comment>
<dbReference type="RefSeq" id="WP_344797584.1">
    <property type="nucleotide sequence ID" value="NZ_BAABAU010000004.1"/>
</dbReference>
<accession>A0ABP8E558</accession>
<dbReference type="EMBL" id="BAABAU010000004">
    <property type="protein sequence ID" value="GAA4267357.1"/>
    <property type="molecule type" value="Genomic_DNA"/>
</dbReference>
<evidence type="ECO:0000256" key="1">
    <source>
        <dbReference type="SAM" id="Phobius"/>
    </source>
</evidence>
<name>A0ABP8E558_9MICO</name>
<evidence type="ECO:0000313" key="3">
    <source>
        <dbReference type="Proteomes" id="UP001501594"/>
    </source>
</evidence>
<keyword evidence="3" id="KW-1185">Reference proteome</keyword>
<reference evidence="3" key="1">
    <citation type="journal article" date="2019" name="Int. J. Syst. Evol. Microbiol.">
        <title>The Global Catalogue of Microorganisms (GCM) 10K type strain sequencing project: providing services to taxonomists for standard genome sequencing and annotation.</title>
        <authorList>
            <consortium name="The Broad Institute Genomics Platform"/>
            <consortium name="The Broad Institute Genome Sequencing Center for Infectious Disease"/>
            <person name="Wu L."/>
            <person name="Ma J."/>
        </authorList>
    </citation>
    <scope>NUCLEOTIDE SEQUENCE [LARGE SCALE GENOMIC DNA]</scope>
    <source>
        <strain evidence="3">JCM 17442</strain>
    </source>
</reference>
<protein>
    <recommendedName>
        <fullName evidence="4">Small integral membrane protein DUF2273</fullName>
    </recommendedName>
</protein>
<keyword evidence="1" id="KW-0812">Transmembrane</keyword>
<evidence type="ECO:0000313" key="2">
    <source>
        <dbReference type="EMBL" id="GAA4267357.1"/>
    </source>
</evidence>
<proteinExistence type="predicted"/>
<dbReference type="Pfam" id="PF10031">
    <property type="entry name" value="DUF2273"/>
    <property type="match status" value="1"/>
</dbReference>
<evidence type="ECO:0008006" key="4">
    <source>
        <dbReference type="Google" id="ProtNLM"/>
    </source>
</evidence>
<sequence>MSATTTGIAVGAVLGVVAVAFGFWAFVLVAVFIAVGALVGRIASGRLDVSSLVDVIRGRRSSS</sequence>
<dbReference type="InterPro" id="IPR018730">
    <property type="entry name" value="DUF2273"/>
</dbReference>
<gene>
    <name evidence="2" type="ORF">GCM10022256_29690</name>
</gene>
<organism evidence="2 3">
    <name type="scientific">Frondihabitans peucedani</name>
    <dbReference type="NCBI Taxonomy" id="598626"/>
    <lineage>
        <taxon>Bacteria</taxon>
        <taxon>Bacillati</taxon>
        <taxon>Actinomycetota</taxon>
        <taxon>Actinomycetes</taxon>
        <taxon>Micrococcales</taxon>
        <taxon>Microbacteriaceae</taxon>
        <taxon>Frondihabitans</taxon>
    </lineage>
</organism>
<feature type="transmembrane region" description="Helical" evidence="1">
    <location>
        <begin position="12"/>
        <end position="39"/>
    </location>
</feature>
<keyword evidence="1" id="KW-0472">Membrane</keyword>
<keyword evidence="1" id="KW-1133">Transmembrane helix</keyword>